<organism evidence="2 3">
    <name type="scientific">Galemys pyrenaicus</name>
    <name type="common">Iberian desman</name>
    <name type="synonym">Pyrenean desman</name>
    <dbReference type="NCBI Taxonomy" id="202257"/>
    <lineage>
        <taxon>Eukaryota</taxon>
        <taxon>Metazoa</taxon>
        <taxon>Chordata</taxon>
        <taxon>Craniata</taxon>
        <taxon>Vertebrata</taxon>
        <taxon>Euteleostomi</taxon>
        <taxon>Mammalia</taxon>
        <taxon>Eutheria</taxon>
        <taxon>Laurasiatheria</taxon>
        <taxon>Eulipotyphla</taxon>
        <taxon>Talpidae</taxon>
        <taxon>Galemys</taxon>
    </lineage>
</organism>
<dbReference type="Gene3D" id="2.60.40.10">
    <property type="entry name" value="Immunoglobulins"/>
    <property type="match status" value="1"/>
</dbReference>
<dbReference type="InterPro" id="IPR013783">
    <property type="entry name" value="Ig-like_fold"/>
</dbReference>
<evidence type="ECO:0000313" key="2">
    <source>
        <dbReference type="EMBL" id="KAG8522362.1"/>
    </source>
</evidence>
<keyword evidence="1" id="KW-0472">Membrane</keyword>
<name>A0A8J6ANU2_GALPY</name>
<gene>
    <name evidence="2" type="ORF">J0S82_002230</name>
</gene>
<evidence type="ECO:0000313" key="3">
    <source>
        <dbReference type="Proteomes" id="UP000700334"/>
    </source>
</evidence>
<accession>A0A8J6ANU2</accession>
<reference evidence="2" key="1">
    <citation type="journal article" date="2021" name="Evol. Appl.">
        <title>The genome of the Pyrenean desman and the effects of bottlenecks and inbreeding on the genomic landscape of an endangered species.</title>
        <authorList>
            <person name="Escoda L."/>
            <person name="Castresana J."/>
        </authorList>
    </citation>
    <scope>NUCLEOTIDE SEQUENCE</scope>
    <source>
        <strain evidence="2">IBE-C5619</strain>
    </source>
</reference>
<keyword evidence="1 2" id="KW-0812">Transmembrane</keyword>
<evidence type="ECO:0000256" key="1">
    <source>
        <dbReference type="SAM" id="Phobius"/>
    </source>
</evidence>
<comment type="caution">
    <text evidence="2">The sequence shown here is derived from an EMBL/GenBank/DDBJ whole genome shotgun (WGS) entry which is preliminary data.</text>
</comment>
<dbReference type="AlphaFoldDB" id="A0A8J6ANU2"/>
<proteinExistence type="predicted"/>
<keyword evidence="1" id="KW-1133">Transmembrane helix</keyword>
<protein>
    <submittedName>
        <fullName evidence="2">V-set and transmembrane domain-containing protein 5</fullName>
    </submittedName>
</protein>
<feature type="transmembrane region" description="Helical" evidence="1">
    <location>
        <begin position="136"/>
        <end position="159"/>
    </location>
</feature>
<dbReference type="EMBL" id="JAGFMF010011436">
    <property type="protein sequence ID" value="KAG8522362.1"/>
    <property type="molecule type" value="Genomic_DNA"/>
</dbReference>
<sequence length="190" mass="20225">MGPSSRAPPAGQAVSLYIPQPAINASAAEDVLLSVGYACEGVPTIEWRHAARGSQRTIVAWAPGAPANVSRSHRGRVCTFDNGSLQLLGVGLPDAGYYVVTVTEHRGDSRLGTIALQVSGAALQRRCPPEVLYEDLHFVAVFLALLAAVAAVLVSLLWVCHRCAYKLQAGRRHKLADSAAEELELQDVDC</sequence>
<dbReference type="Proteomes" id="UP000700334">
    <property type="component" value="Unassembled WGS sequence"/>
</dbReference>
<dbReference type="SUPFAM" id="SSF48726">
    <property type="entry name" value="Immunoglobulin"/>
    <property type="match status" value="1"/>
</dbReference>
<dbReference type="InterPro" id="IPR036179">
    <property type="entry name" value="Ig-like_dom_sf"/>
</dbReference>
<keyword evidence="3" id="KW-1185">Reference proteome</keyword>
<dbReference type="OrthoDB" id="9933251at2759"/>